<dbReference type="InterPro" id="IPR000682">
    <property type="entry name" value="PCMT"/>
</dbReference>
<evidence type="ECO:0000256" key="6">
    <source>
        <dbReference type="ARBA" id="ARBA00022603"/>
    </source>
</evidence>
<name>A0ABU2SWA5_9ACTN</name>
<keyword evidence="7" id="KW-0808">Transferase</keyword>
<proteinExistence type="inferred from homology"/>
<evidence type="ECO:0000256" key="7">
    <source>
        <dbReference type="ARBA" id="ARBA00022679"/>
    </source>
</evidence>
<dbReference type="PANTHER" id="PTHR11579:SF0">
    <property type="entry name" value="PROTEIN-L-ISOASPARTATE(D-ASPARTATE) O-METHYLTRANSFERASE"/>
    <property type="match status" value="1"/>
</dbReference>
<keyword evidence="6 12" id="KW-0489">Methyltransferase</keyword>
<comment type="subcellular location">
    <subcellularLocation>
        <location evidence="1">Cytoplasm</location>
    </subcellularLocation>
</comment>
<sequence>MRRLEEQGDLTDPLLREALLRVRREVLLPRAYVRRDAGHPEPMELQLLDGADPEDREEWLEVIYGGASVLAQRNGEALEEQARGRVRGGRITSAASVVSMTVRMLHDLELRPGLSYLELGAGPGYSAAVASYVLGAGRVTAVERDAHMAAAAARRLATLGLEVDVVAGDGLDGHRERAPFERIAFAFSVPYLPQRVVGQLAGGGLMLTHLTADSPSWPALISVRKPGGRLEATVRGSLLGHVPVHGYEWVSLHRHKHRIGAEPGRHRAGAVPPPPDAARGLWLALAHLVPGLVRDFSAERLALVAPREDSWAVVGPDGDVEETGSRPVWDEVCAVWERWERAGRPEAYRLELAADGRQYVSSGQGAAALVWELPAPAGAVDEREGERR</sequence>
<reference evidence="12" key="1">
    <citation type="submission" date="2024-05" db="EMBL/GenBank/DDBJ databases">
        <title>30 novel species of actinomycetes from the DSMZ collection.</title>
        <authorList>
            <person name="Nouioui I."/>
        </authorList>
    </citation>
    <scope>NUCLEOTIDE SEQUENCE</scope>
    <source>
        <strain evidence="12">DSM 40473</strain>
    </source>
</reference>
<dbReference type="Gene3D" id="3.40.50.150">
    <property type="entry name" value="Vaccinia Virus protein VP39"/>
    <property type="match status" value="1"/>
</dbReference>
<evidence type="ECO:0000256" key="1">
    <source>
        <dbReference type="ARBA" id="ARBA00004496"/>
    </source>
</evidence>
<evidence type="ECO:0000256" key="4">
    <source>
        <dbReference type="ARBA" id="ARBA00013346"/>
    </source>
</evidence>
<keyword evidence="8" id="KW-0949">S-adenosyl-L-methionine</keyword>
<protein>
    <recommendedName>
        <fullName evidence="4">Protein-L-isoaspartate O-methyltransferase</fullName>
        <ecNumber evidence="3">2.1.1.77</ecNumber>
    </recommendedName>
    <alternativeName>
        <fullName evidence="11">L-isoaspartyl protein carboxyl methyltransferase</fullName>
    </alternativeName>
    <alternativeName>
        <fullName evidence="9">Protein L-isoaspartyl methyltransferase</fullName>
    </alternativeName>
    <alternativeName>
        <fullName evidence="10">Protein-beta-aspartate methyltransferase</fullName>
    </alternativeName>
</protein>
<evidence type="ECO:0000313" key="13">
    <source>
        <dbReference type="Proteomes" id="UP001180531"/>
    </source>
</evidence>
<evidence type="ECO:0000256" key="5">
    <source>
        <dbReference type="ARBA" id="ARBA00022490"/>
    </source>
</evidence>
<evidence type="ECO:0000313" key="12">
    <source>
        <dbReference type="EMBL" id="MDT0453130.1"/>
    </source>
</evidence>
<dbReference type="PANTHER" id="PTHR11579">
    <property type="entry name" value="PROTEIN-L-ISOASPARTATE O-METHYLTRANSFERASE"/>
    <property type="match status" value="1"/>
</dbReference>
<evidence type="ECO:0000256" key="2">
    <source>
        <dbReference type="ARBA" id="ARBA00005369"/>
    </source>
</evidence>
<dbReference type="InterPro" id="IPR029063">
    <property type="entry name" value="SAM-dependent_MTases_sf"/>
</dbReference>
<dbReference type="EMBL" id="JAVRFI010000027">
    <property type="protein sequence ID" value="MDT0453130.1"/>
    <property type="molecule type" value="Genomic_DNA"/>
</dbReference>
<dbReference type="SUPFAM" id="SSF53335">
    <property type="entry name" value="S-adenosyl-L-methionine-dependent methyltransferases"/>
    <property type="match status" value="1"/>
</dbReference>
<dbReference type="GO" id="GO:0008168">
    <property type="term" value="F:methyltransferase activity"/>
    <property type="evidence" value="ECO:0007669"/>
    <property type="project" value="UniProtKB-KW"/>
</dbReference>
<evidence type="ECO:0000256" key="8">
    <source>
        <dbReference type="ARBA" id="ARBA00022691"/>
    </source>
</evidence>
<evidence type="ECO:0000256" key="11">
    <source>
        <dbReference type="ARBA" id="ARBA00031350"/>
    </source>
</evidence>
<evidence type="ECO:0000256" key="3">
    <source>
        <dbReference type="ARBA" id="ARBA00011890"/>
    </source>
</evidence>
<comment type="similarity">
    <text evidence="2">Belongs to the methyltransferase superfamily. L-isoaspartyl/D-aspartyl protein methyltransferase family.</text>
</comment>
<gene>
    <name evidence="12" type="ORF">RM609_29210</name>
</gene>
<evidence type="ECO:0000256" key="10">
    <source>
        <dbReference type="ARBA" id="ARBA00031323"/>
    </source>
</evidence>
<keyword evidence="13" id="KW-1185">Reference proteome</keyword>
<dbReference type="Proteomes" id="UP001180531">
    <property type="component" value="Unassembled WGS sequence"/>
</dbReference>
<accession>A0ABU2SWA5</accession>
<organism evidence="12 13">
    <name type="scientific">Streptomyces hesseae</name>
    <dbReference type="NCBI Taxonomy" id="3075519"/>
    <lineage>
        <taxon>Bacteria</taxon>
        <taxon>Bacillati</taxon>
        <taxon>Actinomycetota</taxon>
        <taxon>Actinomycetes</taxon>
        <taxon>Kitasatosporales</taxon>
        <taxon>Streptomycetaceae</taxon>
        <taxon>Streptomyces</taxon>
    </lineage>
</organism>
<dbReference type="EC" id="2.1.1.77" evidence="3"/>
<dbReference type="Pfam" id="PF01135">
    <property type="entry name" value="PCMT"/>
    <property type="match status" value="1"/>
</dbReference>
<comment type="caution">
    <text evidence="12">The sequence shown here is derived from an EMBL/GenBank/DDBJ whole genome shotgun (WGS) entry which is preliminary data.</text>
</comment>
<evidence type="ECO:0000256" key="9">
    <source>
        <dbReference type="ARBA" id="ARBA00030757"/>
    </source>
</evidence>
<dbReference type="GO" id="GO:0032259">
    <property type="term" value="P:methylation"/>
    <property type="evidence" value="ECO:0007669"/>
    <property type="project" value="UniProtKB-KW"/>
</dbReference>
<keyword evidence="5" id="KW-0963">Cytoplasm</keyword>